<sequence length="246" mass="27627">MAGPDLSVIVSGHREGRLAVASLRSMQAAVAAATSAGISVQPILVLDRPDDLTRRVFKAHADGATIEVEVDAGDQGVARNAAVAQSDGRWIAMLDADDLFQESWLVRASRFLDEIGDAGVIAHPEFNYFFEGQATIFRQIDQDSPDFDIDHIRLHNYWDALAMCDRSIHEAHPYALRDIQNGWAFEDWHFNVVTLGNGIRHKVVPDTVIFKRRQKDSQTLRATGNRSRFRRTPMASYSHPIYKHFT</sequence>
<dbReference type="CDD" id="cd00761">
    <property type="entry name" value="Glyco_tranf_GTA_type"/>
    <property type="match status" value="1"/>
</dbReference>
<accession>A0ABT1MSE8</accession>
<dbReference type="RefSeq" id="WP_255330241.1">
    <property type="nucleotide sequence ID" value="NZ_JAKZEU010000004.1"/>
</dbReference>
<dbReference type="Pfam" id="PF00535">
    <property type="entry name" value="Glycos_transf_2"/>
    <property type="match status" value="1"/>
</dbReference>
<reference evidence="2 3" key="1">
    <citation type="submission" date="2022-03" db="EMBL/GenBank/DDBJ databases">
        <authorList>
            <person name="He Y."/>
        </authorList>
    </citation>
    <scope>NUCLEOTIDE SEQUENCE [LARGE SCALE GENOMIC DNA]</scope>
    <source>
        <strain evidence="2 3">TK19116</strain>
    </source>
</reference>
<dbReference type="Gene3D" id="3.90.550.10">
    <property type="entry name" value="Spore Coat Polysaccharide Biosynthesis Protein SpsA, Chain A"/>
    <property type="match status" value="1"/>
</dbReference>
<evidence type="ECO:0000259" key="1">
    <source>
        <dbReference type="Pfam" id="PF00535"/>
    </source>
</evidence>
<comment type="caution">
    <text evidence="2">The sequence shown here is derived from an EMBL/GenBank/DDBJ whole genome shotgun (WGS) entry which is preliminary data.</text>
</comment>
<dbReference type="SUPFAM" id="SSF53448">
    <property type="entry name" value="Nucleotide-diphospho-sugar transferases"/>
    <property type="match status" value="1"/>
</dbReference>
<dbReference type="EMBL" id="JAKZEU010000004">
    <property type="protein sequence ID" value="MCQ0971234.1"/>
    <property type="molecule type" value="Genomic_DNA"/>
</dbReference>
<dbReference type="InterPro" id="IPR001173">
    <property type="entry name" value="Glyco_trans_2-like"/>
</dbReference>
<proteinExistence type="predicted"/>
<evidence type="ECO:0000313" key="2">
    <source>
        <dbReference type="EMBL" id="MCQ0971234.1"/>
    </source>
</evidence>
<gene>
    <name evidence="2" type="ORF">MLD63_12460</name>
</gene>
<organism evidence="2 3">
    <name type="scientific">Paracoccus albicereus</name>
    <dbReference type="NCBI Taxonomy" id="2922394"/>
    <lineage>
        <taxon>Bacteria</taxon>
        <taxon>Pseudomonadati</taxon>
        <taxon>Pseudomonadota</taxon>
        <taxon>Alphaproteobacteria</taxon>
        <taxon>Rhodobacterales</taxon>
        <taxon>Paracoccaceae</taxon>
        <taxon>Paracoccus</taxon>
    </lineage>
</organism>
<dbReference type="InterPro" id="IPR029044">
    <property type="entry name" value="Nucleotide-diphossugar_trans"/>
</dbReference>
<feature type="domain" description="Glycosyltransferase 2-like" evidence="1">
    <location>
        <begin position="41"/>
        <end position="170"/>
    </location>
</feature>
<dbReference type="Proteomes" id="UP001203945">
    <property type="component" value="Unassembled WGS sequence"/>
</dbReference>
<name>A0ABT1MSE8_9RHOB</name>
<protein>
    <submittedName>
        <fullName evidence="2">Glycosyltransferase family 2 protein</fullName>
    </submittedName>
</protein>
<keyword evidence="3" id="KW-1185">Reference proteome</keyword>
<evidence type="ECO:0000313" key="3">
    <source>
        <dbReference type="Proteomes" id="UP001203945"/>
    </source>
</evidence>